<protein>
    <recommendedName>
        <fullName evidence="4">Secreted protein</fullName>
    </recommendedName>
</protein>
<sequence length="71" mass="8165">MSMSWLAVVILKLPIFAIYIRPYDSLGRQLMPLPHRPSTQAYTFHQCASCAPPGTASRFECFIRFYLFPLP</sequence>
<accession>A0ABQ8VI45</accession>
<reference evidence="2" key="1">
    <citation type="submission" date="2022-08" db="EMBL/GenBank/DDBJ databases">
        <title>A Global Phylogenomic Analysis of the Shiitake Genus Lentinula.</title>
        <authorList>
            <consortium name="DOE Joint Genome Institute"/>
            <person name="Sierra-Patev S."/>
            <person name="Min B."/>
            <person name="Naranjo-Ortiz M."/>
            <person name="Looney B."/>
            <person name="Konkel Z."/>
            <person name="Slot J.C."/>
            <person name="Sakamoto Y."/>
            <person name="Steenwyk J.L."/>
            <person name="Rokas A."/>
            <person name="Carro J."/>
            <person name="Camarero S."/>
            <person name="Ferreira P."/>
            <person name="Molpeceres G."/>
            <person name="Ruiz-Duenas F.J."/>
            <person name="Serrano A."/>
            <person name="Henrissat B."/>
            <person name="Drula E."/>
            <person name="Hughes K.W."/>
            <person name="Mata J.L."/>
            <person name="Ishikawa N.K."/>
            <person name="Vargas-Isla R."/>
            <person name="Ushijima S."/>
            <person name="Smith C.A."/>
            <person name="Ahrendt S."/>
            <person name="Andreopoulos W."/>
            <person name="He G."/>
            <person name="Labutti K."/>
            <person name="Lipzen A."/>
            <person name="Ng V."/>
            <person name="Riley R."/>
            <person name="Sandor L."/>
            <person name="Barry K."/>
            <person name="Martinez A.T."/>
            <person name="Xiao Y."/>
            <person name="Gibbons J.G."/>
            <person name="Terashima K."/>
            <person name="Grigoriev I.V."/>
            <person name="Hibbett D.S."/>
        </authorList>
    </citation>
    <scope>NUCLEOTIDE SEQUENCE</scope>
    <source>
        <strain evidence="2">RHP3577 ss4</strain>
    </source>
</reference>
<proteinExistence type="predicted"/>
<gene>
    <name evidence="2" type="ORF">C8R41DRAFT_828560</name>
</gene>
<organism evidence="2 3">
    <name type="scientific">Lentinula lateritia</name>
    <dbReference type="NCBI Taxonomy" id="40482"/>
    <lineage>
        <taxon>Eukaryota</taxon>
        <taxon>Fungi</taxon>
        <taxon>Dikarya</taxon>
        <taxon>Basidiomycota</taxon>
        <taxon>Agaricomycotina</taxon>
        <taxon>Agaricomycetes</taxon>
        <taxon>Agaricomycetidae</taxon>
        <taxon>Agaricales</taxon>
        <taxon>Marasmiineae</taxon>
        <taxon>Omphalotaceae</taxon>
        <taxon>Lentinula</taxon>
    </lineage>
</organism>
<name>A0ABQ8VI45_9AGAR</name>
<dbReference type="EMBL" id="JANVFT010000031">
    <property type="protein sequence ID" value="KAJ4495299.1"/>
    <property type="molecule type" value="Genomic_DNA"/>
</dbReference>
<evidence type="ECO:0000313" key="2">
    <source>
        <dbReference type="EMBL" id="KAJ4495299.1"/>
    </source>
</evidence>
<feature type="signal peptide" evidence="1">
    <location>
        <begin position="1"/>
        <end position="17"/>
    </location>
</feature>
<comment type="caution">
    <text evidence="2">The sequence shown here is derived from an EMBL/GenBank/DDBJ whole genome shotgun (WGS) entry which is preliminary data.</text>
</comment>
<evidence type="ECO:0008006" key="4">
    <source>
        <dbReference type="Google" id="ProtNLM"/>
    </source>
</evidence>
<keyword evidence="3" id="KW-1185">Reference proteome</keyword>
<evidence type="ECO:0000256" key="1">
    <source>
        <dbReference type="SAM" id="SignalP"/>
    </source>
</evidence>
<feature type="chain" id="PRO_5046893054" description="Secreted protein" evidence="1">
    <location>
        <begin position="18"/>
        <end position="71"/>
    </location>
</feature>
<dbReference type="Proteomes" id="UP001150217">
    <property type="component" value="Unassembled WGS sequence"/>
</dbReference>
<evidence type="ECO:0000313" key="3">
    <source>
        <dbReference type="Proteomes" id="UP001150217"/>
    </source>
</evidence>
<keyword evidence="1" id="KW-0732">Signal</keyword>